<dbReference type="PROSITE" id="PS50268">
    <property type="entry name" value="CADHERIN_2"/>
    <property type="match status" value="3"/>
</dbReference>
<evidence type="ECO:0000259" key="2">
    <source>
        <dbReference type="PROSITE" id="PS50268"/>
    </source>
</evidence>
<dbReference type="EMBL" id="LMCB01000044">
    <property type="protein sequence ID" value="KZL16795.1"/>
    <property type="molecule type" value="Genomic_DNA"/>
</dbReference>
<dbReference type="NCBIfam" id="NF012211">
    <property type="entry name" value="tand_rpt_95"/>
    <property type="match status" value="8"/>
</dbReference>
<keyword evidence="4" id="KW-1185">Reference proteome</keyword>
<reference evidence="3 4" key="1">
    <citation type="journal article" date="2016" name="Front. Microbiol.">
        <title>Comparative Genomic Analysis Reveals a Diverse Repertoire of Genes Involved in Prokaryote-Eukaryote Interactions within the Pseudovibrio Genus.</title>
        <authorList>
            <person name="Romano S."/>
            <person name="Fernandez-Guerra A."/>
            <person name="Reen F.J."/>
            <person name="Glockner F.O."/>
            <person name="Crowley S.P."/>
            <person name="O'Sullivan O."/>
            <person name="Cotter P.D."/>
            <person name="Adams C."/>
            <person name="Dobson A.D."/>
            <person name="O'Gara F."/>
        </authorList>
    </citation>
    <scope>NUCLEOTIDE SEQUENCE [LARGE SCALE GENOMIC DNA]</scope>
    <source>
        <strain evidence="3 4">Ad2</strain>
    </source>
</reference>
<feature type="region of interest" description="Disordered" evidence="1">
    <location>
        <begin position="526"/>
        <end position="545"/>
    </location>
</feature>
<dbReference type="GO" id="GO:0007156">
    <property type="term" value="P:homophilic cell adhesion via plasma membrane adhesion molecules"/>
    <property type="evidence" value="ECO:0007669"/>
    <property type="project" value="InterPro"/>
</dbReference>
<dbReference type="InterPro" id="IPR002126">
    <property type="entry name" value="Cadherin-like_dom"/>
</dbReference>
<feature type="region of interest" description="Disordered" evidence="1">
    <location>
        <begin position="636"/>
        <end position="663"/>
    </location>
</feature>
<feature type="domain" description="Cadherin" evidence="2">
    <location>
        <begin position="328"/>
        <end position="420"/>
    </location>
</feature>
<dbReference type="Gene3D" id="2.150.10.10">
    <property type="entry name" value="Serralysin-like metalloprotease, C-terminal"/>
    <property type="match status" value="1"/>
</dbReference>
<dbReference type="EC" id="3.2.1.-" evidence="3"/>
<dbReference type="PANTHER" id="PTHR45739">
    <property type="entry name" value="MATRIX PROTEIN, PUTATIVE-RELATED"/>
    <property type="match status" value="1"/>
</dbReference>
<protein>
    <submittedName>
        <fullName evidence="3">Endo-1,3-1,4-beta-glycanase ExsH</fullName>
        <ecNumber evidence="3">3.2.1.-</ecNumber>
    </submittedName>
</protein>
<dbReference type="Proteomes" id="UP000076577">
    <property type="component" value="Unassembled WGS sequence"/>
</dbReference>
<feature type="domain" description="Cadherin" evidence="2">
    <location>
        <begin position="623"/>
        <end position="716"/>
    </location>
</feature>
<dbReference type="PATRIC" id="fig|989403.3.peg.3674"/>
<gene>
    <name evidence="3" type="primary">exsH</name>
    <name evidence="3" type="ORF">PsAD2_03412</name>
</gene>
<accession>A0A165WQM6</accession>
<keyword evidence="3" id="KW-0326">Glycosidase</keyword>
<comment type="caution">
    <text evidence="3">The sequence shown here is derived from an EMBL/GenBank/DDBJ whole genome shotgun (WGS) entry which is preliminary data.</text>
</comment>
<dbReference type="STRING" id="989403.SAMN05421798_11712"/>
<proteinExistence type="predicted"/>
<evidence type="ECO:0000256" key="1">
    <source>
        <dbReference type="SAM" id="MobiDB-lite"/>
    </source>
</evidence>
<dbReference type="NCBIfam" id="TIGR01965">
    <property type="entry name" value="VCBS_repeat"/>
    <property type="match status" value="9"/>
</dbReference>
<dbReference type="Pfam" id="PF17963">
    <property type="entry name" value="Big_9"/>
    <property type="match status" value="9"/>
</dbReference>
<dbReference type="InterPro" id="IPR051561">
    <property type="entry name" value="FRAS1_ECM"/>
</dbReference>
<dbReference type="InterPro" id="IPR011049">
    <property type="entry name" value="Serralysin-like_metalloprot_C"/>
</dbReference>
<keyword evidence="3" id="KW-0378">Hydrolase</keyword>
<dbReference type="InterPro" id="IPR010221">
    <property type="entry name" value="VCBS_dom"/>
</dbReference>
<evidence type="ECO:0000313" key="4">
    <source>
        <dbReference type="Proteomes" id="UP000076577"/>
    </source>
</evidence>
<dbReference type="GO" id="GO:0009653">
    <property type="term" value="P:anatomical structure morphogenesis"/>
    <property type="evidence" value="ECO:0007669"/>
    <property type="project" value="TreeGrafter"/>
</dbReference>
<dbReference type="AlphaFoldDB" id="A0A165WQM6"/>
<feature type="region of interest" description="Disordered" evidence="1">
    <location>
        <begin position="339"/>
        <end position="363"/>
    </location>
</feature>
<dbReference type="InterPro" id="IPR001343">
    <property type="entry name" value="Hemolysn_Ca-bd"/>
</dbReference>
<dbReference type="GO" id="GO:0016020">
    <property type="term" value="C:membrane"/>
    <property type="evidence" value="ECO:0007669"/>
    <property type="project" value="InterPro"/>
</dbReference>
<dbReference type="GO" id="GO:0016798">
    <property type="term" value="F:hydrolase activity, acting on glycosyl bonds"/>
    <property type="evidence" value="ECO:0007669"/>
    <property type="project" value="UniProtKB-KW"/>
</dbReference>
<name>A0A165WQM6_9HYPH</name>
<evidence type="ECO:0000313" key="3">
    <source>
        <dbReference type="EMBL" id="KZL16795.1"/>
    </source>
</evidence>
<dbReference type="SUPFAM" id="SSF51120">
    <property type="entry name" value="beta-Roll"/>
    <property type="match status" value="2"/>
</dbReference>
<dbReference type="GO" id="GO:0005509">
    <property type="term" value="F:calcium ion binding"/>
    <property type="evidence" value="ECO:0007669"/>
    <property type="project" value="InterPro"/>
</dbReference>
<organism evidence="3 4">
    <name type="scientific">Pseudovibrio axinellae</name>
    <dbReference type="NCBI Taxonomy" id="989403"/>
    <lineage>
        <taxon>Bacteria</taxon>
        <taxon>Pseudomonadati</taxon>
        <taxon>Pseudomonadota</taxon>
        <taxon>Alphaproteobacteria</taxon>
        <taxon>Hyphomicrobiales</taxon>
        <taxon>Stappiaceae</taxon>
        <taxon>Pseudovibrio</taxon>
    </lineage>
</organism>
<feature type="domain" description="Cadherin" evidence="2">
    <location>
        <begin position="499"/>
        <end position="617"/>
    </location>
</feature>
<dbReference type="Pfam" id="PF00353">
    <property type="entry name" value="HemolysinCabind"/>
    <property type="match status" value="2"/>
</dbReference>
<dbReference type="Gene3D" id="2.60.40.2810">
    <property type="match status" value="1"/>
</dbReference>
<feature type="compositionally biased region" description="Polar residues" evidence="1">
    <location>
        <begin position="644"/>
        <end position="660"/>
    </location>
</feature>
<feature type="compositionally biased region" description="Low complexity" evidence="1">
    <location>
        <begin position="352"/>
        <end position="363"/>
    </location>
</feature>
<dbReference type="PANTHER" id="PTHR45739:SF1">
    <property type="entry name" value="EXTRACELLULAR MATRIX ORGANIZING PROTEIN FRAS1"/>
    <property type="match status" value="1"/>
</dbReference>
<sequence>MIHIWAFKMTNTPPVANSFEETGVEDTSVVITPSFFDIDTSDTHSFTVDTTGTVGSVTINNDGTISYDPNGQFDYLAAYAGDLEDDTTTAYDSFTYTVTDSSGASSTATVTVRLLGQNDGPVAVATSQTTGEDSSVTITPDFSDADASDTHSLSVDTTETLGTVTVNDDGTFSYDPAGQFEYLAVGETTTDSFTYTVTDAAGESSTETVTVTITGQNDAPVAVAVEAEVNEGGTIIINNGVSDVDTSDTHLIGVNNAETQGSVLVNSDGTFTYDANGQFDHLGAGETATDSFVYMALDGSWSGASATVTVTITGENDAPVAAEVSGETDEDSSITIAPSYSDADSSDTHSFSVDTTNTTGSVTVNGDGTFSYDPSGQFDGLTAGETATDTFTYTVTDSSGASSTETVTIEITGVNDAPVVSGLSAQTSEDTSVLIDPVFTDAEASDTHTITFDASETSGAVVLVDGSFHYDPTGQFEGLAAGENATDTFTYTVTDSSGASSTNTVTVTINGANDAPVASAVTASTDEDSSVTITPDYSDTDGSDTHSFSVDTTSTAGLVTVNDDGTFSFDPSGAFEDLAVGESTTDTFSYTVKDGSGASSTNTVTVTINGVNDAPAAAAVTASTDEDSSVTITPDYSDADTSDTHSFSVDTSDTAGSVTVNEDGRFSYDPSGAFDGLTAGETTTDTFTYTVTDASGTSSTETVTIEITGVNDAPVVSGLSAQTSEDTSVLIDPVFTDAEASDTHTISFDASETSGAVTLVDGSFRYDPNGAFEDLAVGESTTDTFSYTVTDSSGASSTNTVTVTINGANDAPVAAAVTASTDEDSAVTVTPDYSDTDGSDMHSLTVDTTSTAGSLTVNEDGTLSYDPTNLVGSLGLGETFTDTFTYTVTDGAGESSTATATVTVAGDSEILSGTTGDDTYSIWANSGSSMIDYSTEIADGGFDTIVFEDLSLSDLIITTVEHDDGNGTALKISWEADGDRLAGQLQIANMGENIECYEFADGTVLSNISVRDDGRLELYGVEGADNVVYGTTNADLIFGSDGSDILDAGTASSGSQHLRGYDGNDTYLFGLGGRNTLIHESADHGSDTVIFKDLSLQGVTFTTYEYGDESPYGTVLEFNWIGNEGGDQLRISGLSQTIERFEFADGTTLSSIELLDDGRVQLTGTDGDDIISGTSGDDVLLGADGSDTFVFDSSSFGNDVIADFTAGEGSEDVISFDADVFADYDAVVAAATDDGSNTVIVLDEDNSVTLTGVLVSELHSDDFEFV</sequence>